<reference evidence="1 2" key="1">
    <citation type="submission" date="2015-09" db="EMBL/GenBank/DDBJ databases">
        <title>Draft genome sequence of Kouleothrix aurantiaca JCM 19913.</title>
        <authorList>
            <person name="Hemp J."/>
        </authorList>
    </citation>
    <scope>NUCLEOTIDE SEQUENCE [LARGE SCALE GENOMIC DNA]</scope>
    <source>
        <strain evidence="1 2">COM-B</strain>
    </source>
</reference>
<evidence type="ECO:0000313" key="2">
    <source>
        <dbReference type="Proteomes" id="UP000050509"/>
    </source>
</evidence>
<keyword evidence="2" id="KW-1185">Reference proteome</keyword>
<accession>A0A0P9EYQ6</accession>
<organism evidence="1 2">
    <name type="scientific">Kouleothrix aurantiaca</name>
    <dbReference type="NCBI Taxonomy" id="186479"/>
    <lineage>
        <taxon>Bacteria</taxon>
        <taxon>Bacillati</taxon>
        <taxon>Chloroflexota</taxon>
        <taxon>Chloroflexia</taxon>
        <taxon>Chloroflexales</taxon>
        <taxon>Roseiflexineae</taxon>
        <taxon>Roseiflexaceae</taxon>
        <taxon>Kouleothrix</taxon>
    </lineage>
</organism>
<evidence type="ECO:0000313" key="1">
    <source>
        <dbReference type="EMBL" id="KPV49321.1"/>
    </source>
</evidence>
<dbReference type="AlphaFoldDB" id="A0A0P9EYQ6"/>
<gene>
    <name evidence="1" type="ORF">SE17_33325</name>
</gene>
<feature type="non-terminal residue" evidence="1">
    <location>
        <position position="130"/>
    </location>
</feature>
<proteinExistence type="predicted"/>
<dbReference type="EMBL" id="LJCR01002047">
    <property type="protein sequence ID" value="KPV49321.1"/>
    <property type="molecule type" value="Genomic_DNA"/>
</dbReference>
<name>A0A0P9EYQ6_9CHLR</name>
<comment type="caution">
    <text evidence="1">The sequence shown here is derived from an EMBL/GenBank/DDBJ whole genome shotgun (WGS) entry which is preliminary data.</text>
</comment>
<dbReference type="Proteomes" id="UP000050509">
    <property type="component" value="Unassembled WGS sequence"/>
</dbReference>
<protein>
    <submittedName>
        <fullName evidence="1">Uncharacterized protein</fullName>
    </submittedName>
</protein>
<sequence length="130" mass="14626">MAQQVNDLRLAEAQARIHPRQRRRACEPAIRTIGVGVARGCHINGMGIAGCGGKSLDVERAHQCRGWRASPRINLPRQRDVGLEQHKIVAGARAGCAPAHRQHQQFPRYRQRCDRARFGRDLYVQRAVFG</sequence>